<dbReference type="Gene3D" id="1.10.1200.10">
    <property type="entry name" value="ACP-like"/>
    <property type="match status" value="1"/>
</dbReference>
<dbReference type="InterPro" id="IPR020806">
    <property type="entry name" value="PKS_PP-bd"/>
</dbReference>
<dbReference type="Gene3D" id="3.30.300.30">
    <property type="match status" value="1"/>
</dbReference>
<keyword evidence="6" id="KW-1185">Reference proteome</keyword>
<dbReference type="InterPro" id="IPR006162">
    <property type="entry name" value="Ppantetheine_attach_site"/>
</dbReference>
<evidence type="ECO:0000259" key="4">
    <source>
        <dbReference type="PROSITE" id="PS50075"/>
    </source>
</evidence>
<dbReference type="Pfam" id="PF00668">
    <property type="entry name" value="Condensation"/>
    <property type="match status" value="1"/>
</dbReference>
<dbReference type="KEGG" id="sual:KDD17_01660"/>
<evidence type="ECO:0000256" key="3">
    <source>
        <dbReference type="ARBA" id="ARBA00022553"/>
    </source>
</evidence>
<protein>
    <submittedName>
        <fullName evidence="5">Amino acid adenylation domain-containing protein</fullName>
    </submittedName>
</protein>
<accession>A0A975JEJ8</accession>
<dbReference type="GO" id="GO:0031177">
    <property type="term" value="F:phosphopantetheine binding"/>
    <property type="evidence" value="ECO:0007669"/>
    <property type="project" value="InterPro"/>
</dbReference>
<name>A0A975JEJ8_9RHOB</name>
<dbReference type="InterPro" id="IPR000873">
    <property type="entry name" value="AMP-dep_synth/lig_dom"/>
</dbReference>
<dbReference type="InterPro" id="IPR036736">
    <property type="entry name" value="ACP-like_sf"/>
</dbReference>
<dbReference type="GO" id="GO:0072330">
    <property type="term" value="P:monocarboxylic acid biosynthetic process"/>
    <property type="evidence" value="ECO:0007669"/>
    <property type="project" value="UniProtKB-ARBA"/>
</dbReference>
<evidence type="ECO:0000313" key="6">
    <source>
        <dbReference type="Proteomes" id="UP000683291"/>
    </source>
</evidence>
<dbReference type="PANTHER" id="PTHR45527:SF1">
    <property type="entry name" value="FATTY ACID SYNTHASE"/>
    <property type="match status" value="1"/>
</dbReference>
<dbReference type="PANTHER" id="PTHR45527">
    <property type="entry name" value="NONRIBOSOMAL PEPTIDE SYNTHETASE"/>
    <property type="match status" value="1"/>
</dbReference>
<dbReference type="InterPro" id="IPR045851">
    <property type="entry name" value="AMP-bd_C_sf"/>
</dbReference>
<comment type="cofactor">
    <cofactor evidence="1">
        <name>pantetheine 4'-phosphate</name>
        <dbReference type="ChEBI" id="CHEBI:47942"/>
    </cofactor>
</comment>
<dbReference type="PROSITE" id="PS00012">
    <property type="entry name" value="PHOSPHOPANTETHEINE"/>
    <property type="match status" value="1"/>
</dbReference>
<keyword evidence="2" id="KW-0596">Phosphopantetheine</keyword>
<dbReference type="GO" id="GO:0005737">
    <property type="term" value="C:cytoplasm"/>
    <property type="evidence" value="ECO:0007669"/>
    <property type="project" value="TreeGrafter"/>
</dbReference>
<dbReference type="Pfam" id="PF13193">
    <property type="entry name" value="AMP-binding_C"/>
    <property type="match status" value="1"/>
</dbReference>
<gene>
    <name evidence="5" type="ORF">KDD17_01660</name>
</gene>
<dbReference type="PROSITE" id="PS00455">
    <property type="entry name" value="AMP_BINDING"/>
    <property type="match status" value="1"/>
</dbReference>
<dbReference type="Proteomes" id="UP000683291">
    <property type="component" value="Chromosome 1"/>
</dbReference>
<dbReference type="InterPro" id="IPR020845">
    <property type="entry name" value="AMP-binding_CS"/>
</dbReference>
<dbReference type="InterPro" id="IPR001242">
    <property type="entry name" value="Condensation_dom"/>
</dbReference>
<evidence type="ECO:0000256" key="2">
    <source>
        <dbReference type="ARBA" id="ARBA00022450"/>
    </source>
</evidence>
<dbReference type="Pfam" id="PF00501">
    <property type="entry name" value="AMP-binding"/>
    <property type="match status" value="1"/>
</dbReference>
<dbReference type="Pfam" id="PF00550">
    <property type="entry name" value="PP-binding"/>
    <property type="match status" value="1"/>
</dbReference>
<dbReference type="AlphaFoldDB" id="A0A975JEJ8"/>
<dbReference type="SMART" id="SM00823">
    <property type="entry name" value="PKS_PP"/>
    <property type="match status" value="1"/>
</dbReference>
<dbReference type="NCBIfam" id="TIGR01733">
    <property type="entry name" value="AA-adenyl-dom"/>
    <property type="match status" value="1"/>
</dbReference>
<dbReference type="GO" id="GO:0043041">
    <property type="term" value="P:amino acid activation for nonribosomal peptide biosynthetic process"/>
    <property type="evidence" value="ECO:0007669"/>
    <property type="project" value="TreeGrafter"/>
</dbReference>
<dbReference type="SUPFAM" id="SSF52777">
    <property type="entry name" value="CoA-dependent acyltransferases"/>
    <property type="match status" value="1"/>
</dbReference>
<reference evidence="5" key="1">
    <citation type="submission" date="2021-04" db="EMBL/GenBank/DDBJ databases">
        <title>Complete genome sequence for Sulfitobacter sp. strain JK7-1.</title>
        <authorList>
            <person name="Park S.-J."/>
        </authorList>
    </citation>
    <scope>NUCLEOTIDE SEQUENCE</scope>
    <source>
        <strain evidence="5">JK7-1</strain>
    </source>
</reference>
<dbReference type="GO" id="GO:0003824">
    <property type="term" value="F:catalytic activity"/>
    <property type="evidence" value="ECO:0007669"/>
    <property type="project" value="InterPro"/>
</dbReference>
<dbReference type="FunFam" id="1.10.1200.10:FF:000016">
    <property type="entry name" value="Non-ribosomal peptide synthase"/>
    <property type="match status" value="1"/>
</dbReference>
<dbReference type="EMBL" id="CP073581">
    <property type="protein sequence ID" value="QUJ76796.1"/>
    <property type="molecule type" value="Genomic_DNA"/>
</dbReference>
<dbReference type="InterPro" id="IPR025110">
    <property type="entry name" value="AMP-bd_C"/>
</dbReference>
<evidence type="ECO:0000313" key="5">
    <source>
        <dbReference type="EMBL" id="QUJ76796.1"/>
    </source>
</evidence>
<dbReference type="InterPro" id="IPR009081">
    <property type="entry name" value="PP-bd_ACP"/>
</dbReference>
<evidence type="ECO:0000256" key="1">
    <source>
        <dbReference type="ARBA" id="ARBA00001957"/>
    </source>
</evidence>
<organism evidence="5 6">
    <name type="scientific">Sulfitobacter albidus</name>
    <dbReference type="NCBI Taxonomy" id="2829501"/>
    <lineage>
        <taxon>Bacteria</taxon>
        <taxon>Pseudomonadati</taxon>
        <taxon>Pseudomonadota</taxon>
        <taxon>Alphaproteobacteria</taxon>
        <taxon>Rhodobacterales</taxon>
        <taxon>Roseobacteraceae</taxon>
        <taxon>Sulfitobacter</taxon>
    </lineage>
</organism>
<dbReference type="Gene3D" id="2.30.38.10">
    <property type="entry name" value="Luciferase, Domain 3"/>
    <property type="match status" value="1"/>
</dbReference>
<dbReference type="Gene3D" id="3.30.559.30">
    <property type="entry name" value="Nonribosomal peptide synthetase, condensation domain"/>
    <property type="match status" value="1"/>
</dbReference>
<feature type="domain" description="Carrier" evidence="4">
    <location>
        <begin position="765"/>
        <end position="840"/>
    </location>
</feature>
<dbReference type="InterPro" id="IPR010071">
    <property type="entry name" value="AA_adenyl_dom"/>
</dbReference>
<keyword evidence="3" id="KW-0597">Phosphoprotein</keyword>
<dbReference type="GO" id="GO:0044550">
    <property type="term" value="P:secondary metabolite biosynthetic process"/>
    <property type="evidence" value="ECO:0007669"/>
    <property type="project" value="TreeGrafter"/>
</dbReference>
<dbReference type="CDD" id="cd05930">
    <property type="entry name" value="A_NRPS"/>
    <property type="match status" value="1"/>
</dbReference>
<proteinExistence type="predicted"/>
<dbReference type="SUPFAM" id="SSF56801">
    <property type="entry name" value="Acetyl-CoA synthetase-like"/>
    <property type="match status" value="1"/>
</dbReference>
<dbReference type="Gene3D" id="3.40.50.980">
    <property type="match status" value="2"/>
</dbReference>
<dbReference type="PROSITE" id="PS50075">
    <property type="entry name" value="CARRIER"/>
    <property type="match status" value="1"/>
</dbReference>
<dbReference type="SUPFAM" id="SSF47336">
    <property type="entry name" value="ACP-like"/>
    <property type="match status" value="1"/>
</dbReference>
<sequence>MARPTGRRPAIRRDLWQGVHGAGICRGHVRLDFSRAEWSACEAACARLGITPFAFTTAVLNVVLWQYSGQTDVVIGAPFANRDWRGAPDILGMLVNTIVLRQHIDGAQTLDAHAKATQAVVDGAYAHQELPFGTLVEALNPERMNGQNPLFNVLLGFHDAPIPVADVDGFSWRKDETVISNTSKFDLDCLVVNRDSHFTHDDRVSFLWEYRSDIYERREIEDFVASFRKLFVAFCADGSAPLGSVSVLTPAQNARMAQWETGPTPAAGHPFEQVDFATALAQRLAGFGERIALKSGGDSLSYRDLDVQTSALAAHLADRIAPNAKIAVLAPRSVAQITAMVAVMKLRATIICLDPDLPDARLAEILRDCAPALLITSGTDRRVDTRCETVSLDGLALSDAALPDRPASRDHLAYVTYTSGSTGRPKGVMVDAKGLADECLHLMDLLALDETATTLSLSYVGFDAYHGEIWPSLLAGATIVLVSDAERDTLPTLAQIMTHHGVTAAVFPTGLFEQAFAAGLAWPPSLRVLAVGGDRLGPIEVPAGFPARFFNLYGPTETTIDATSFEIPADLRSPPPIGRPKLAATARVMDGDRPCPPGGPGELLIGGTGVARGYLNLPEETERAFVTLADGNRYYRTGDLVRWQADGQLSFLGRIDDEISLRGYRIAPAEITTALQSNAQVAQAAVAVHAGALFAYVTRAAPTTADSPSDAKLSRLLKNGLKRSLPAYMRPNAVIILARMPLTDQGKVDTRALPSPVAAPAERVAPRTETETRLLGMWRDLLPVSDIGVTQDFFSVGGHSLLAMRLIAEIQTAFGIVLQITDFFEAGTVEGLADRIDLIASATSGPTDGFAAEGEF</sequence>